<name>A0A395M659_9HYPO</name>
<feature type="transmembrane region" description="Helical" evidence="8">
    <location>
        <begin position="176"/>
        <end position="199"/>
    </location>
</feature>
<evidence type="ECO:0000256" key="4">
    <source>
        <dbReference type="ARBA" id="ARBA00022989"/>
    </source>
</evidence>
<dbReference type="PRINTS" id="PR01035">
    <property type="entry name" value="TCRTETA"/>
</dbReference>
<feature type="transmembrane region" description="Helical" evidence="8">
    <location>
        <begin position="480"/>
        <end position="497"/>
    </location>
</feature>
<dbReference type="FunFam" id="1.20.1250.20:FF:000172">
    <property type="entry name" value="MFS multidrug resistance transporter"/>
    <property type="match status" value="1"/>
</dbReference>
<organism evidence="10 11">
    <name type="scientific">Fusarium flagelliforme</name>
    <dbReference type="NCBI Taxonomy" id="2675880"/>
    <lineage>
        <taxon>Eukaryota</taxon>
        <taxon>Fungi</taxon>
        <taxon>Dikarya</taxon>
        <taxon>Ascomycota</taxon>
        <taxon>Pezizomycotina</taxon>
        <taxon>Sordariomycetes</taxon>
        <taxon>Hypocreomycetidae</taxon>
        <taxon>Hypocreales</taxon>
        <taxon>Nectriaceae</taxon>
        <taxon>Fusarium</taxon>
        <taxon>Fusarium incarnatum-equiseti species complex</taxon>
    </lineage>
</organism>
<feature type="transmembrane region" description="Helical" evidence="8">
    <location>
        <begin position="503"/>
        <end position="523"/>
    </location>
</feature>
<feature type="transmembrane region" description="Helical" evidence="8">
    <location>
        <begin position="320"/>
        <end position="340"/>
    </location>
</feature>
<dbReference type="AlphaFoldDB" id="A0A395M659"/>
<evidence type="ECO:0000259" key="9">
    <source>
        <dbReference type="PROSITE" id="PS50850"/>
    </source>
</evidence>
<gene>
    <name evidence="10" type="ORF">FIE12Z_12402</name>
</gene>
<keyword evidence="3 8" id="KW-0812">Transmembrane</keyword>
<sequence>MDEKDGNQPSTNESMSQRHDHDDISIHSSVSDTPTARDTISEKLGEFPNDGTATRADDGVLGDAENMTRVSSGPPYSTFSKNTKRWILALVTAASFVSPMTANIYFPALNPIADDLNISISLINLTLTSYMIFQGLSPTIFGDFGDMAGRRPAYIVAFSIYIGANIGLALQRNFVALLILRCVQSAGSSGTLALGYAVVADISSTGERGKYMGIVGAGINIGPALGPLLGGILSQFLGWPAIFWFCAIFSASWMVPFILSAPETCRNVVGNGSIAPQKWNRTLLDLYNNRGQVTDQTVPKRKLKFPNPLKTLYIVFEKEMAIILCINAIIYIAFILTAATLSTLFKEIYGYNDLQVGLCYLPYGFGCAIAVVVQGRVLDWNYRRIAKKIGFTIDRKRGNDLATFPIETARIQAIYPILLAGIVTLIGYGWALQVETSVAVPLVLVFLIGMFVPTSFSVLNTLIVDLNPKAPATATAANNLVRCMFGAASTAAIDHMIEGMGRGWTFTFLALLNLAMIPVLKLVDKRGMGWRAAKAKREALKAT</sequence>
<dbReference type="Gene3D" id="1.20.1250.20">
    <property type="entry name" value="MFS general substrate transporter like domains"/>
    <property type="match status" value="1"/>
</dbReference>
<feature type="transmembrane region" description="Helical" evidence="8">
    <location>
        <begin position="86"/>
        <end position="106"/>
    </location>
</feature>
<feature type="domain" description="Major facilitator superfamily (MFS) profile" evidence="9">
    <location>
        <begin position="87"/>
        <end position="528"/>
    </location>
</feature>
<keyword evidence="6" id="KW-0325">Glycoprotein</keyword>
<dbReference type="PROSITE" id="PS50850">
    <property type="entry name" value="MFS"/>
    <property type="match status" value="1"/>
</dbReference>
<feature type="transmembrane region" description="Helical" evidence="8">
    <location>
        <begin position="438"/>
        <end position="459"/>
    </location>
</feature>
<comment type="subcellular location">
    <subcellularLocation>
        <location evidence="1">Membrane</location>
        <topology evidence="1">Multi-pass membrane protein</topology>
    </subcellularLocation>
</comment>
<dbReference type="PANTHER" id="PTHR23502">
    <property type="entry name" value="MAJOR FACILITATOR SUPERFAMILY"/>
    <property type="match status" value="1"/>
</dbReference>
<keyword evidence="4 8" id="KW-1133">Transmembrane helix</keyword>
<evidence type="ECO:0000313" key="10">
    <source>
        <dbReference type="EMBL" id="RFN43372.1"/>
    </source>
</evidence>
<feature type="transmembrane region" description="Helical" evidence="8">
    <location>
        <begin position="239"/>
        <end position="259"/>
    </location>
</feature>
<dbReference type="Proteomes" id="UP000265631">
    <property type="component" value="Unassembled WGS sequence"/>
</dbReference>
<feature type="transmembrane region" description="Helical" evidence="8">
    <location>
        <begin position="413"/>
        <end position="432"/>
    </location>
</feature>
<protein>
    <recommendedName>
        <fullName evidence="9">Major facilitator superfamily (MFS) profile domain-containing protein</fullName>
    </recommendedName>
</protein>
<feature type="transmembrane region" description="Helical" evidence="8">
    <location>
        <begin position="360"/>
        <end position="378"/>
    </location>
</feature>
<dbReference type="InterPro" id="IPR011701">
    <property type="entry name" value="MFS"/>
</dbReference>
<keyword evidence="2" id="KW-0813">Transport</keyword>
<evidence type="ECO:0000256" key="3">
    <source>
        <dbReference type="ARBA" id="ARBA00022692"/>
    </source>
</evidence>
<accession>A0A395M659</accession>
<proteinExistence type="predicted"/>
<feature type="compositionally biased region" description="Basic and acidic residues" evidence="7">
    <location>
        <begin position="16"/>
        <end position="25"/>
    </location>
</feature>
<feature type="transmembrane region" description="Helical" evidence="8">
    <location>
        <begin position="211"/>
        <end position="233"/>
    </location>
</feature>
<evidence type="ECO:0000256" key="6">
    <source>
        <dbReference type="ARBA" id="ARBA00023180"/>
    </source>
</evidence>
<feature type="region of interest" description="Disordered" evidence="7">
    <location>
        <begin position="1"/>
        <end position="59"/>
    </location>
</feature>
<keyword evidence="11" id="KW-1185">Reference proteome</keyword>
<dbReference type="EMBL" id="PXXK01000588">
    <property type="protein sequence ID" value="RFN43372.1"/>
    <property type="molecule type" value="Genomic_DNA"/>
</dbReference>
<evidence type="ECO:0000256" key="7">
    <source>
        <dbReference type="SAM" id="MobiDB-lite"/>
    </source>
</evidence>
<evidence type="ECO:0000256" key="5">
    <source>
        <dbReference type="ARBA" id="ARBA00023136"/>
    </source>
</evidence>
<dbReference type="FunFam" id="1.20.1720.10:FF:000009">
    <property type="entry name" value="MFS multidrug transporter"/>
    <property type="match status" value="1"/>
</dbReference>
<evidence type="ECO:0000256" key="2">
    <source>
        <dbReference type="ARBA" id="ARBA00022448"/>
    </source>
</evidence>
<reference evidence="10 11" key="1">
    <citation type="journal article" date="2018" name="PLoS Pathog.">
        <title>Evolution of structural diversity of trichothecenes, a family of toxins produced by plant pathogenic and entomopathogenic fungi.</title>
        <authorList>
            <person name="Proctor R.H."/>
            <person name="McCormick S.P."/>
            <person name="Kim H.S."/>
            <person name="Cardoza R.E."/>
            <person name="Stanley A.M."/>
            <person name="Lindo L."/>
            <person name="Kelly A."/>
            <person name="Brown D.W."/>
            <person name="Lee T."/>
            <person name="Vaughan M.M."/>
            <person name="Alexander N.J."/>
            <person name="Busman M."/>
            <person name="Gutierrez S."/>
        </authorList>
    </citation>
    <scope>NUCLEOTIDE SEQUENCE [LARGE SCALE GENOMIC DNA]</scope>
    <source>
        <strain evidence="10 11">NRRL 13405</strain>
    </source>
</reference>
<dbReference type="SUPFAM" id="SSF103473">
    <property type="entry name" value="MFS general substrate transporter"/>
    <property type="match status" value="1"/>
</dbReference>
<dbReference type="GO" id="GO:0140115">
    <property type="term" value="P:export across plasma membrane"/>
    <property type="evidence" value="ECO:0007669"/>
    <property type="project" value="UniProtKB-ARBA"/>
</dbReference>
<keyword evidence="5 8" id="KW-0472">Membrane</keyword>
<dbReference type="InterPro" id="IPR036259">
    <property type="entry name" value="MFS_trans_sf"/>
</dbReference>
<feature type="transmembrane region" description="Helical" evidence="8">
    <location>
        <begin position="118"/>
        <end position="141"/>
    </location>
</feature>
<dbReference type="InterPro" id="IPR020846">
    <property type="entry name" value="MFS_dom"/>
</dbReference>
<dbReference type="GO" id="GO:0005886">
    <property type="term" value="C:plasma membrane"/>
    <property type="evidence" value="ECO:0007669"/>
    <property type="project" value="TreeGrafter"/>
</dbReference>
<dbReference type="GO" id="GO:0015137">
    <property type="term" value="F:citrate transmembrane transporter activity"/>
    <property type="evidence" value="ECO:0007669"/>
    <property type="project" value="UniProtKB-ARBA"/>
</dbReference>
<dbReference type="STRING" id="2594813.A0A395M659"/>
<evidence type="ECO:0000313" key="11">
    <source>
        <dbReference type="Proteomes" id="UP000265631"/>
    </source>
</evidence>
<evidence type="ECO:0000256" key="8">
    <source>
        <dbReference type="SAM" id="Phobius"/>
    </source>
</evidence>
<comment type="caution">
    <text evidence="10">The sequence shown here is derived from an EMBL/GenBank/DDBJ whole genome shotgun (WGS) entry which is preliminary data.</text>
</comment>
<dbReference type="Pfam" id="PF07690">
    <property type="entry name" value="MFS_1"/>
    <property type="match status" value="1"/>
</dbReference>
<evidence type="ECO:0000256" key="1">
    <source>
        <dbReference type="ARBA" id="ARBA00004141"/>
    </source>
</evidence>
<feature type="transmembrane region" description="Helical" evidence="8">
    <location>
        <begin position="153"/>
        <end position="170"/>
    </location>
</feature>
<dbReference type="PANTHER" id="PTHR23502:SF51">
    <property type="entry name" value="QUINIDINE RESISTANCE PROTEIN 1-RELATED"/>
    <property type="match status" value="1"/>
</dbReference>
<dbReference type="InterPro" id="IPR001958">
    <property type="entry name" value="Tet-R_TetA/multi-R_MdtG-like"/>
</dbReference>